<feature type="chain" id="PRO_5030657057" evidence="2">
    <location>
        <begin position="27"/>
        <end position="166"/>
    </location>
</feature>
<sequence>MSRYYTSRRIMLTVVLTSLSLQASSLFRPTLLNRSPRLVCLSEEQGPVEALAAAMAAQQGASEALAEGATELVDYEAQVAEELGLTADELEVFMDGQEEEQASEAVIEPVEALANLMTVQEEVGNALQEAEKEIEEIESAIAAELGVTVQELELVEDGDEDGDEDN</sequence>
<feature type="coiled-coil region" evidence="1">
    <location>
        <begin position="113"/>
        <end position="147"/>
    </location>
</feature>
<evidence type="ECO:0000313" key="3">
    <source>
        <dbReference type="EMBL" id="CAD9526375.1"/>
    </source>
</evidence>
<feature type="signal peptide" evidence="2">
    <location>
        <begin position="1"/>
        <end position="26"/>
    </location>
</feature>
<keyword evidence="1" id="KW-0175">Coiled coil</keyword>
<protein>
    <submittedName>
        <fullName evidence="3">Uncharacterized protein</fullName>
    </submittedName>
</protein>
<organism evidence="3">
    <name type="scientific">Haptolina brevifila</name>
    <dbReference type="NCBI Taxonomy" id="156173"/>
    <lineage>
        <taxon>Eukaryota</taxon>
        <taxon>Haptista</taxon>
        <taxon>Haptophyta</taxon>
        <taxon>Prymnesiophyceae</taxon>
        <taxon>Prymnesiales</taxon>
        <taxon>Prymnesiaceae</taxon>
        <taxon>Haptolina</taxon>
    </lineage>
</organism>
<keyword evidence="2" id="KW-0732">Signal</keyword>
<gene>
    <name evidence="3" type="ORF">CBRE1094_LOCUS36337</name>
</gene>
<name>A0A7S2N8W1_9EUKA</name>
<evidence type="ECO:0000256" key="2">
    <source>
        <dbReference type="SAM" id="SignalP"/>
    </source>
</evidence>
<reference evidence="3" key="1">
    <citation type="submission" date="2021-01" db="EMBL/GenBank/DDBJ databases">
        <authorList>
            <person name="Corre E."/>
            <person name="Pelletier E."/>
            <person name="Niang G."/>
            <person name="Scheremetjew M."/>
            <person name="Finn R."/>
            <person name="Kale V."/>
            <person name="Holt S."/>
            <person name="Cochrane G."/>
            <person name="Meng A."/>
            <person name="Brown T."/>
            <person name="Cohen L."/>
        </authorList>
    </citation>
    <scope>NUCLEOTIDE SEQUENCE</scope>
    <source>
        <strain evidence="3">UTEX LB 985</strain>
    </source>
</reference>
<accession>A0A7S2N8W1</accession>
<evidence type="ECO:0000256" key="1">
    <source>
        <dbReference type="SAM" id="Coils"/>
    </source>
</evidence>
<proteinExistence type="predicted"/>
<dbReference type="AlphaFoldDB" id="A0A7S2N8W1"/>
<dbReference type="EMBL" id="HBGU01066642">
    <property type="protein sequence ID" value="CAD9526375.1"/>
    <property type="molecule type" value="Transcribed_RNA"/>
</dbReference>